<feature type="compositionally biased region" description="Low complexity" evidence="1">
    <location>
        <begin position="14"/>
        <end position="24"/>
    </location>
</feature>
<dbReference type="Pfam" id="PF10082">
    <property type="entry name" value="BBP2_2"/>
    <property type="match status" value="1"/>
</dbReference>
<dbReference type="InterPro" id="IPR018759">
    <property type="entry name" value="BBP2_2"/>
</dbReference>
<protein>
    <recommendedName>
        <fullName evidence="4">Outer membrane beta-barrel protein</fullName>
    </recommendedName>
</protein>
<name>A0A317PD17_9HYPH</name>
<proteinExistence type="predicted"/>
<evidence type="ECO:0008006" key="4">
    <source>
        <dbReference type="Google" id="ProtNLM"/>
    </source>
</evidence>
<dbReference type="Proteomes" id="UP000246352">
    <property type="component" value="Unassembled WGS sequence"/>
</dbReference>
<dbReference type="SUPFAM" id="SSF56935">
    <property type="entry name" value="Porins"/>
    <property type="match status" value="1"/>
</dbReference>
<feature type="compositionally biased region" description="Basic and acidic residues" evidence="1">
    <location>
        <begin position="112"/>
        <end position="123"/>
    </location>
</feature>
<feature type="region of interest" description="Disordered" evidence="1">
    <location>
        <begin position="483"/>
        <end position="505"/>
    </location>
</feature>
<evidence type="ECO:0000313" key="2">
    <source>
        <dbReference type="EMBL" id="PWV97221.1"/>
    </source>
</evidence>
<feature type="compositionally biased region" description="Polar residues" evidence="1">
    <location>
        <begin position="483"/>
        <end position="492"/>
    </location>
</feature>
<feature type="region of interest" description="Disordered" evidence="1">
    <location>
        <begin position="14"/>
        <end position="131"/>
    </location>
</feature>
<sequence>MLGVAMAALTVQTGQASAQSASGALDSDTPLRSTLVEPANGTPIGAAAGSPAQRRDPTGNDEAADTADPDEPATGTVPATRIEPLNARAASVDTLDATEDKAADTEAGFGRQNDRAAPVDDLKPGPAADPDAVPGFAIGTLVLRPTVSEKIVHETRRDGSGTTGRTFSETTLTGTLESDWSRHRLTVDGVATLQKNLSGTGSEQPRATLDAVLLLDLSRDLQATLKAGYDFSREDRTDPNAVSGAVTQATVEVFSAGAAVEKSIGNLRGTVATEVTRSVYGDVVLADSSVLSGADRDTLAGTVSGRIGYVLSPALIPFLQASVQRTRYDQTLDDNGFARSSTAYAAKIGAEIDLGEKLNGELAAGYVLRDIDDATLTDIGAVTVDGTLNWSPMRGTMLTAGLATSVEAATAAGESGSVVYALTTGLTRELRRSVVARLGSSITYRDYASDSLSPDQVLFGATMGLSWSLNRYLSLDADVGFERTTQPGSPDSDTARVGLGLKLKR</sequence>
<dbReference type="AlphaFoldDB" id="A0A317PD17"/>
<feature type="compositionally biased region" description="Acidic residues" evidence="1">
    <location>
        <begin position="62"/>
        <end position="71"/>
    </location>
</feature>
<organism evidence="2 3">
    <name type="scientific">Hoeflea marina</name>
    <dbReference type="NCBI Taxonomy" id="274592"/>
    <lineage>
        <taxon>Bacteria</taxon>
        <taxon>Pseudomonadati</taxon>
        <taxon>Pseudomonadota</taxon>
        <taxon>Alphaproteobacteria</taxon>
        <taxon>Hyphomicrobiales</taxon>
        <taxon>Rhizobiaceae</taxon>
        <taxon>Hoeflea</taxon>
    </lineage>
</organism>
<evidence type="ECO:0000313" key="3">
    <source>
        <dbReference type="Proteomes" id="UP000246352"/>
    </source>
</evidence>
<dbReference type="SUPFAM" id="SSF56925">
    <property type="entry name" value="OMPA-like"/>
    <property type="match status" value="1"/>
</dbReference>
<accession>A0A317PD17</accession>
<reference evidence="2 3" key="1">
    <citation type="submission" date="2018-05" db="EMBL/GenBank/DDBJ databases">
        <title>Genomic Encyclopedia of Type Strains, Phase IV (KMG-IV): sequencing the most valuable type-strain genomes for metagenomic binning, comparative biology and taxonomic classification.</title>
        <authorList>
            <person name="Goeker M."/>
        </authorList>
    </citation>
    <scope>NUCLEOTIDE SEQUENCE [LARGE SCALE GENOMIC DNA]</scope>
    <source>
        <strain evidence="2 3">DSM 16791</strain>
    </source>
</reference>
<dbReference type="InterPro" id="IPR011250">
    <property type="entry name" value="OMP/PagP_B-barrel"/>
</dbReference>
<dbReference type="EMBL" id="QGTR01000007">
    <property type="protein sequence ID" value="PWV97221.1"/>
    <property type="molecule type" value="Genomic_DNA"/>
</dbReference>
<keyword evidence="3" id="KW-1185">Reference proteome</keyword>
<evidence type="ECO:0000256" key="1">
    <source>
        <dbReference type="SAM" id="MobiDB-lite"/>
    </source>
</evidence>
<comment type="caution">
    <text evidence="2">The sequence shown here is derived from an EMBL/GenBank/DDBJ whole genome shotgun (WGS) entry which is preliminary data.</text>
</comment>
<gene>
    <name evidence="2" type="ORF">DFR52_107135</name>
</gene>